<sequence length="953" mass="102446">MSDRAIGVLIALIDAHGKIVPVGDLLRDHGALPAMEATTAQALVSQLRRVLGDDRDLIETVPRRGYRLATEWYEIRDGFGLQTEVADALAAPAEPPPAAPSSPAALANVTGITHLTHFAERANGLSDRSGVRSVETNERSGTSGERGESAAARLLPLIGRDAELSELLMRVQQHRIVTLLGARGAGKTRLAREALPRTASRFGEHVYRVDLGGLILPGRVAQTLAAQLTQRADLAHAVETFAHTPALIAIDNADAVAPELAGVIETLLAGTRAHFIVCAEAPLFATGEYLLPLAPLRFASYHGDAFADTSAPSDAGKVFALQLRAPEPPQASGHTYADTHAFGDSHAPAFAQTEAIGRALSGNPLATQLAAAQIVARVRSGVTLAAALADWSAQFRAMLLRRNGAPDAALRPAEAVRAVIAFAYDALDANAQAAVRYLSLYAQPVAAAWIQARMTASEIRLDFEAFEAAVQAGLVIETQETLRAHDAAHHAAPASAGLAFDLHDAVRDFALAQCAARSAHDDYASAALLHAEWLCVRLAARDGEAPLVGQLRRALAWSFETGRLDLAARLLQASPRAWREAGLFGEQAWWIQRLLDHAHARTVLRVRDHMHLALALAQTRQYERPSQTSTEAAADWWRVYDLATACADDDTRLLALSVLLQRTLLSGFGDERPDLLAPVRERIARECEGASTHPGFTLMRGALMTLEGRHKDAIAMLAPASRDAPGHDLLSYGDASHGAHYITSIAHNALAISLWLTGARPQSHPVLREAMTSARRQSDPFARCAAAALGCVLSLVEDNHARLTQQSRVLMTVAKENRFAAWEALGRSFYLWTQAVSEASGSGAAAKTLIDCALRNLEHAHATLVDLLVLERFSAIAVRELGANALLRLYERMVAGLDSAGRRWLMPNALRVEARLRHCAGLPKQDVDEALGRAHDEALRQGIARDARNNTGP</sequence>
<dbReference type="PANTHER" id="PTHR47691:SF3">
    <property type="entry name" value="HTH-TYPE TRANSCRIPTIONAL REGULATOR RV0890C-RELATED"/>
    <property type="match status" value="1"/>
</dbReference>
<dbReference type="Gene3D" id="1.10.10.10">
    <property type="entry name" value="Winged helix-like DNA-binding domain superfamily/Winged helix DNA-binding domain"/>
    <property type="match status" value="1"/>
</dbReference>
<evidence type="ECO:0000313" key="5">
    <source>
        <dbReference type="EMBL" id="QGZ65832.1"/>
    </source>
</evidence>
<dbReference type="InterPro" id="IPR036388">
    <property type="entry name" value="WH-like_DNA-bd_sf"/>
</dbReference>
<keyword evidence="1 2" id="KW-0238">DNA-binding</keyword>
<dbReference type="Gene3D" id="3.40.50.300">
    <property type="entry name" value="P-loop containing nucleotide triphosphate hydrolases"/>
    <property type="match status" value="1"/>
</dbReference>
<dbReference type="InterPro" id="IPR001867">
    <property type="entry name" value="OmpR/PhoB-type_DNA-bd"/>
</dbReference>
<dbReference type="InterPro" id="IPR016032">
    <property type="entry name" value="Sig_transdc_resp-reg_C-effctor"/>
</dbReference>
<dbReference type="PROSITE" id="PS51755">
    <property type="entry name" value="OMPR_PHOB"/>
    <property type="match status" value="1"/>
</dbReference>
<dbReference type="GO" id="GO:0006355">
    <property type="term" value="P:regulation of DNA-templated transcription"/>
    <property type="evidence" value="ECO:0007669"/>
    <property type="project" value="InterPro"/>
</dbReference>
<dbReference type="GO" id="GO:0000160">
    <property type="term" value="P:phosphorelay signal transduction system"/>
    <property type="evidence" value="ECO:0007669"/>
    <property type="project" value="InterPro"/>
</dbReference>
<dbReference type="SUPFAM" id="SSF52540">
    <property type="entry name" value="P-loop containing nucleoside triphosphate hydrolases"/>
    <property type="match status" value="1"/>
</dbReference>
<dbReference type="InterPro" id="IPR027417">
    <property type="entry name" value="P-loop_NTPase"/>
</dbReference>
<evidence type="ECO:0000256" key="2">
    <source>
        <dbReference type="PROSITE-ProRule" id="PRU01091"/>
    </source>
</evidence>
<dbReference type="PANTHER" id="PTHR47691">
    <property type="entry name" value="REGULATOR-RELATED"/>
    <property type="match status" value="1"/>
</dbReference>
<dbReference type="SMART" id="SM00862">
    <property type="entry name" value="Trans_reg_C"/>
    <property type="match status" value="1"/>
</dbReference>
<feature type="region of interest" description="Disordered" evidence="3">
    <location>
        <begin position="126"/>
        <end position="148"/>
    </location>
</feature>
<dbReference type="KEGG" id="pacs:FAZ98_28730"/>
<reference evidence="5 6" key="1">
    <citation type="submission" date="2019-12" db="EMBL/GenBank/DDBJ databases">
        <title>Paraburkholderia acidiphila 7Q-K02 sp. nov and Paraburkholderia acidisoli DHF22 sp. nov., two strains isolated from forest soil.</title>
        <authorList>
            <person name="Gao Z."/>
            <person name="Qiu L."/>
        </authorList>
    </citation>
    <scope>NUCLEOTIDE SEQUENCE [LARGE SCALE GENOMIC DNA]</scope>
    <source>
        <strain evidence="5 6">DHF22</strain>
    </source>
</reference>
<dbReference type="Proteomes" id="UP000433577">
    <property type="component" value="Chromosome 4"/>
</dbReference>
<dbReference type="OrthoDB" id="9082352at2"/>
<evidence type="ECO:0000256" key="3">
    <source>
        <dbReference type="SAM" id="MobiDB-lite"/>
    </source>
</evidence>
<name>A0A7Z2GQ01_9BURK</name>
<dbReference type="RefSeq" id="WP_158956674.1">
    <property type="nucleotide sequence ID" value="NZ_CP046916.1"/>
</dbReference>
<keyword evidence="6" id="KW-1185">Reference proteome</keyword>
<evidence type="ECO:0000259" key="4">
    <source>
        <dbReference type="PROSITE" id="PS51755"/>
    </source>
</evidence>
<feature type="domain" description="OmpR/PhoB-type" evidence="4">
    <location>
        <begin position="1"/>
        <end position="70"/>
    </location>
</feature>
<evidence type="ECO:0000313" key="6">
    <source>
        <dbReference type="Proteomes" id="UP000433577"/>
    </source>
</evidence>
<dbReference type="GO" id="GO:0003677">
    <property type="term" value="F:DNA binding"/>
    <property type="evidence" value="ECO:0007669"/>
    <property type="project" value="UniProtKB-UniRule"/>
</dbReference>
<dbReference type="SUPFAM" id="SSF46894">
    <property type="entry name" value="C-terminal effector domain of the bipartite response regulators"/>
    <property type="match status" value="1"/>
</dbReference>
<evidence type="ECO:0000256" key="1">
    <source>
        <dbReference type="ARBA" id="ARBA00023125"/>
    </source>
</evidence>
<accession>A0A7Z2GQ01</accession>
<proteinExistence type="predicted"/>
<organism evidence="5 6">
    <name type="scientific">Paraburkholderia acidisoli</name>
    <dbReference type="NCBI Taxonomy" id="2571748"/>
    <lineage>
        <taxon>Bacteria</taxon>
        <taxon>Pseudomonadati</taxon>
        <taxon>Pseudomonadota</taxon>
        <taxon>Betaproteobacteria</taxon>
        <taxon>Burkholderiales</taxon>
        <taxon>Burkholderiaceae</taxon>
        <taxon>Paraburkholderia</taxon>
    </lineage>
</organism>
<dbReference type="AlphaFoldDB" id="A0A7Z2GQ01"/>
<gene>
    <name evidence="5" type="ORF">FAZ98_28730</name>
</gene>
<feature type="DNA-binding region" description="OmpR/PhoB-type" evidence="2">
    <location>
        <begin position="1"/>
        <end position="70"/>
    </location>
</feature>
<dbReference type="EMBL" id="CP046916">
    <property type="protein sequence ID" value="QGZ65832.1"/>
    <property type="molecule type" value="Genomic_DNA"/>
</dbReference>
<protein>
    <recommendedName>
        <fullName evidence="4">OmpR/PhoB-type domain-containing protein</fullName>
    </recommendedName>
</protein>